<dbReference type="AlphaFoldDB" id="G7YPZ2"/>
<name>G7YPZ2_CLOSI</name>
<organism evidence="1 2">
    <name type="scientific">Clonorchis sinensis</name>
    <name type="common">Chinese liver fluke</name>
    <dbReference type="NCBI Taxonomy" id="79923"/>
    <lineage>
        <taxon>Eukaryota</taxon>
        <taxon>Metazoa</taxon>
        <taxon>Spiralia</taxon>
        <taxon>Lophotrochozoa</taxon>
        <taxon>Platyhelminthes</taxon>
        <taxon>Trematoda</taxon>
        <taxon>Digenea</taxon>
        <taxon>Opisthorchiida</taxon>
        <taxon>Opisthorchiata</taxon>
        <taxon>Opisthorchiidae</taxon>
        <taxon>Clonorchis</taxon>
    </lineage>
</organism>
<evidence type="ECO:0000313" key="2">
    <source>
        <dbReference type="Proteomes" id="UP000008909"/>
    </source>
</evidence>
<protein>
    <submittedName>
        <fullName evidence="1">Uncharacterized protein</fullName>
    </submittedName>
</protein>
<evidence type="ECO:0000313" key="1">
    <source>
        <dbReference type="EMBL" id="GAA55023.1"/>
    </source>
</evidence>
<gene>
    <name evidence="1" type="ORF">CLF_106484</name>
</gene>
<dbReference type="EMBL" id="DF143952">
    <property type="protein sequence ID" value="GAA55023.1"/>
    <property type="molecule type" value="Genomic_DNA"/>
</dbReference>
<reference evidence="1" key="1">
    <citation type="journal article" date="2011" name="Genome Biol.">
        <title>The draft genome of the carcinogenic human liver fluke Clonorchis sinensis.</title>
        <authorList>
            <person name="Wang X."/>
            <person name="Chen W."/>
            <person name="Huang Y."/>
            <person name="Sun J."/>
            <person name="Men J."/>
            <person name="Liu H."/>
            <person name="Luo F."/>
            <person name="Guo L."/>
            <person name="Lv X."/>
            <person name="Deng C."/>
            <person name="Zhou C."/>
            <person name="Fan Y."/>
            <person name="Li X."/>
            <person name="Huang L."/>
            <person name="Hu Y."/>
            <person name="Liang C."/>
            <person name="Hu X."/>
            <person name="Xu J."/>
            <person name="Yu X."/>
        </authorList>
    </citation>
    <scope>NUCLEOTIDE SEQUENCE [LARGE SCALE GENOMIC DNA]</scope>
    <source>
        <strain evidence="1">Henan</strain>
    </source>
</reference>
<dbReference type="Proteomes" id="UP000008909">
    <property type="component" value="Unassembled WGS sequence"/>
</dbReference>
<accession>G7YPZ2</accession>
<reference key="2">
    <citation type="submission" date="2011-10" db="EMBL/GenBank/DDBJ databases">
        <title>The genome and transcriptome sequence of Clonorchis sinensis provide insights into the carcinogenic liver fluke.</title>
        <authorList>
            <person name="Wang X."/>
            <person name="Huang Y."/>
            <person name="Chen W."/>
            <person name="Liu H."/>
            <person name="Guo L."/>
            <person name="Chen Y."/>
            <person name="Luo F."/>
            <person name="Zhou W."/>
            <person name="Sun J."/>
            <person name="Mao Q."/>
            <person name="Liang P."/>
            <person name="Zhou C."/>
            <person name="Tian Y."/>
            <person name="Men J."/>
            <person name="Lv X."/>
            <person name="Huang L."/>
            <person name="Zhou J."/>
            <person name="Hu Y."/>
            <person name="Li R."/>
            <person name="Zhang F."/>
            <person name="Lei H."/>
            <person name="Li X."/>
            <person name="Hu X."/>
            <person name="Liang C."/>
            <person name="Xu J."/>
            <person name="Wu Z."/>
            <person name="Yu X."/>
        </authorList>
    </citation>
    <scope>NUCLEOTIDE SEQUENCE</scope>
    <source>
        <strain>Henan</strain>
    </source>
</reference>
<proteinExistence type="predicted"/>
<sequence length="81" mass="8413">MSGTAHLAINLGPEEPPVVLSGVTVAGASPGGAASKKSGYAHNFVIWNCFSLNKYFFITSNHNNNVGSQLAGRGQSADTFM</sequence>
<keyword evidence="2" id="KW-1185">Reference proteome</keyword>